<feature type="chain" id="PRO_5002534435" description="HEAT repeat domain-containing protein" evidence="1">
    <location>
        <begin position="25"/>
        <end position="218"/>
    </location>
</feature>
<accession>A0A0G0SZD8</accession>
<gene>
    <name evidence="2" type="ORF">UU13_C0012G0004</name>
</gene>
<evidence type="ECO:0000313" key="3">
    <source>
        <dbReference type="Proteomes" id="UP000034452"/>
    </source>
</evidence>
<dbReference type="Proteomes" id="UP000034452">
    <property type="component" value="Unassembled WGS sequence"/>
</dbReference>
<sequence length="218" mass="22849">MTYLVLVAVVAGVLVFMSVSSAKAEDPLTVFSNSVDAGLTGTAADALESVEASSGADVAANAVLEKLKGGARETNVAEALRKMPAESASRVMEGMLTQNSVMALGVFSKLSEVDPVTASKILHELVRKGEKEGAVELYAYVLREGGELTTAQKVELREETAREFVDDSTSALVFRTALAAGGHSAEESEFARAVNLNRANAGLPPLGWSDPTPIPRPN</sequence>
<comment type="caution">
    <text evidence="2">The sequence shown here is derived from an EMBL/GenBank/DDBJ whole genome shotgun (WGS) entry which is preliminary data.</text>
</comment>
<reference evidence="2 3" key="1">
    <citation type="journal article" date="2015" name="Nature">
        <title>rRNA introns, odd ribosomes, and small enigmatic genomes across a large radiation of phyla.</title>
        <authorList>
            <person name="Brown C.T."/>
            <person name="Hug L.A."/>
            <person name="Thomas B.C."/>
            <person name="Sharon I."/>
            <person name="Castelle C.J."/>
            <person name="Singh A."/>
            <person name="Wilkins M.J."/>
            <person name="Williams K.H."/>
            <person name="Banfield J.F."/>
        </authorList>
    </citation>
    <scope>NUCLEOTIDE SEQUENCE [LARGE SCALE GENOMIC DNA]</scope>
</reference>
<dbReference type="AlphaFoldDB" id="A0A0G0SZD8"/>
<evidence type="ECO:0000313" key="2">
    <source>
        <dbReference type="EMBL" id="KKR70158.1"/>
    </source>
</evidence>
<feature type="signal peptide" evidence="1">
    <location>
        <begin position="1"/>
        <end position="24"/>
    </location>
</feature>
<dbReference type="EMBL" id="LBZL01000012">
    <property type="protein sequence ID" value="KKR70158.1"/>
    <property type="molecule type" value="Genomic_DNA"/>
</dbReference>
<protein>
    <recommendedName>
        <fullName evidence="4">HEAT repeat domain-containing protein</fullName>
    </recommendedName>
</protein>
<name>A0A0G0SZD8_9BACT</name>
<proteinExistence type="predicted"/>
<keyword evidence="1" id="KW-0732">Signal</keyword>
<evidence type="ECO:0000256" key="1">
    <source>
        <dbReference type="SAM" id="SignalP"/>
    </source>
</evidence>
<evidence type="ECO:0008006" key="4">
    <source>
        <dbReference type="Google" id="ProtNLM"/>
    </source>
</evidence>
<organism evidence="2 3">
    <name type="scientific">Candidatus Nomurabacteria bacterium GW2011_GWB1_40_7</name>
    <dbReference type="NCBI Taxonomy" id="1618744"/>
    <lineage>
        <taxon>Bacteria</taxon>
        <taxon>Candidatus Nomuraibacteriota</taxon>
    </lineage>
</organism>